<accession>A0AAV4S167</accession>
<keyword evidence="2" id="KW-1185">Reference proteome</keyword>
<gene>
    <name evidence="1" type="ORF">CEXT_815561</name>
</gene>
<protein>
    <submittedName>
        <fullName evidence="1">Uncharacterized protein</fullName>
    </submittedName>
</protein>
<proteinExistence type="predicted"/>
<organism evidence="1 2">
    <name type="scientific">Caerostris extrusa</name>
    <name type="common">Bark spider</name>
    <name type="synonym">Caerostris bankana</name>
    <dbReference type="NCBI Taxonomy" id="172846"/>
    <lineage>
        <taxon>Eukaryota</taxon>
        <taxon>Metazoa</taxon>
        <taxon>Ecdysozoa</taxon>
        <taxon>Arthropoda</taxon>
        <taxon>Chelicerata</taxon>
        <taxon>Arachnida</taxon>
        <taxon>Araneae</taxon>
        <taxon>Araneomorphae</taxon>
        <taxon>Entelegynae</taxon>
        <taxon>Araneoidea</taxon>
        <taxon>Araneidae</taxon>
        <taxon>Caerostris</taxon>
    </lineage>
</organism>
<evidence type="ECO:0000313" key="1">
    <source>
        <dbReference type="EMBL" id="GIY27709.1"/>
    </source>
</evidence>
<comment type="caution">
    <text evidence="1">The sequence shown here is derived from an EMBL/GenBank/DDBJ whole genome shotgun (WGS) entry which is preliminary data.</text>
</comment>
<reference evidence="1 2" key="1">
    <citation type="submission" date="2021-06" db="EMBL/GenBank/DDBJ databases">
        <title>Caerostris extrusa draft genome.</title>
        <authorList>
            <person name="Kono N."/>
            <person name="Arakawa K."/>
        </authorList>
    </citation>
    <scope>NUCLEOTIDE SEQUENCE [LARGE SCALE GENOMIC DNA]</scope>
</reference>
<dbReference type="EMBL" id="BPLR01008844">
    <property type="protein sequence ID" value="GIY27709.1"/>
    <property type="molecule type" value="Genomic_DNA"/>
</dbReference>
<name>A0AAV4S167_CAEEX</name>
<sequence>MAGPLKSSVLVCLCNVQANFPELSFQSEPQMGWVWFITIM</sequence>
<feature type="non-terminal residue" evidence="1">
    <location>
        <position position="40"/>
    </location>
</feature>
<evidence type="ECO:0000313" key="2">
    <source>
        <dbReference type="Proteomes" id="UP001054945"/>
    </source>
</evidence>
<dbReference type="Proteomes" id="UP001054945">
    <property type="component" value="Unassembled WGS sequence"/>
</dbReference>
<dbReference type="AlphaFoldDB" id="A0AAV4S167"/>